<feature type="signal peptide" evidence="1">
    <location>
        <begin position="1"/>
        <end position="19"/>
    </location>
</feature>
<evidence type="ECO:0000256" key="1">
    <source>
        <dbReference type="SAM" id="SignalP"/>
    </source>
</evidence>
<dbReference type="Pfam" id="PF13944">
    <property type="entry name" value="Calycin_like"/>
    <property type="match status" value="1"/>
</dbReference>
<dbReference type="RefSeq" id="WP_117726965.1">
    <property type="nucleotide sequence ID" value="NZ_QRSU01000002.1"/>
</dbReference>
<sequence>MKKIFTLVAAALCSMSMMAKDYTCPLVVNMMGTDMPVGDIKVNVDKQNDDKYTMSLLNFDMNGIMPVGNIVIQDVEATKCGNVIMLNAAKDIQITAGDDESKNWMGPGLGNVNILLKGELKGDNFNAYLNIPLASNMIVGVKLGKNCNEMGQLPNAGFENFHEATYDSAKSKEPNGWHSFMSSTGSMASRVSAAVHTYASSEVRKNAAEDNKQCVKIVSTPVKLGTLVVASANGTITTGRLKAGSMTASSKNNCSFLDFSSTDVDANGDPFYAVLNNKPDSMKVWVKFKAGDGNENPKATISALLTNGEYAQDPEDDKYAANIIARAQNSSIESKDEWQEITIPFTYDNKNEMPKAALVTMSTCAVPSGGSKSETNPDVLYVDDVEMVYNADVKKVTMDGEDITGKFNESGELEIKNYDKELDINNFQLEAIGAGAYVTKKITADGFDTYVSFTVTSNDLKNCVTRTITLKGYTTGIKNLETITLPNGVKAIYNMAGQQVTDMQPGQVYIVKYTNGETKKMIKK</sequence>
<dbReference type="Gene3D" id="2.60.120.890">
    <property type="entry name" value="BT2081, beta-jelly-roll domain"/>
    <property type="match status" value="1"/>
</dbReference>
<feature type="domain" description="Lipocalin-like" evidence="2">
    <location>
        <begin position="21"/>
        <end position="132"/>
    </location>
</feature>
<feature type="chain" id="PRO_5043279178" description="Lipocalin-like domain-containing protein" evidence="1">
    <location>
        <begin position="20"/>
        <end position="524"/>
    </location>
</feature>
<organism evidence="3 4">
    <name type="scientific">Segatella copri</name>
    <dbReference type="NCBI Taxonomy" id="165179"/>
    <lineage>
        <taxon>Bacteria</taxon>
        <taxon>Pseudomonadati</taxon>
        <taxon>Bacteroidota</taxon>
        <taxon>Bacteroidia</taxon>
        <taxon>Bacteroidales</taxon>
        <taxon>Prevotellaceae</taxon>
        <taxon>Segatella</taxon>
    </lineage>
</organism>
<dbReference type="Proteomes" id="UP000261245">
    <property type="component" value="Unassembled WGS sequence"/>
</dbReference>
<proteinExistence type="predicted"/>
<name>A0AA93BAT7_9BACT</name>
<keyword evidence="1" id="KW-0732">Signal</keyword>
<dbReference type="InterPro" id="IPR038653">
    <property type="entry name" value="Put_CMD_sf"/>
</dbReference>
<reference evidence="3 4" key="1">
    <citation type="submission" date="2018-08" db="EMBL/GenBank/DDBJ databases">
        <title>A genome reference for cultivated species of the human gut microbiota.</title>
        <authorList>
            <person name="Zou Y."/>
            <person name="Xue W."/>
            <person name="Luo G."/>
        </authorList>
    </citation>
    <scope>NUCLEOTIDE SEQUENCE [LARGE SCALE GENOMIC DNA]</scope>
    <source>
        <strain evidence="3 4">OM06-11</strain>
    </source>
</reference>
<gene>
    <name evidence="3" type="ORF">DXB80_00735</name>
</gene>
<evidence type="ECO:0000313" key="4">
    <source>
        <dbReference type="Proteomes" id="UP000261245"/>
    </source>
</evidence>
<evidence type="ECO:0000313" key="3">
    <source>
        <dbReference type="EMBL" id="RGN13201.1"/>
    </source>
</evidence>
<protein>
    <recommendedName>
        <fullName evidence="2">Lipocalin-like domain-containing protein</fullName>
    </recommendedName>
</protein>
<comment type="caution">
    <text evidence="3">The sequence shown here is derived from an EMBL/GenBank/DDBJ whole genome shotgun (WGS) entry which is preliminary data.</text>
</comment>
<dbReference type="EMBL" id="QSUC01000001">
    <property type="protein sequence ID" value="RGN13201.1"/>
    <property type="molecule type" value="Genomic_DNA"/>
</dbReference>
<evidence type="ECO:0000259" key="2">
    <source>
        <dbReference type="Pfam" id="PF13944"/>
    </source>
</evidence>
<dbReference type="InterPro" id="IPR024311">
    <property type="entry name" value="Lipocalin-like"/>
</dbReference>
<dbReference type="AlphaFoldDB" id="A0AA93BAT7"/>
<accession>A0AA93BAT7</accession>